<accession>A0ABT2H9U8</accession>
<sequence length="51" mass="5458">MLKKITVYIVKAGDKEKICSTKSEAAKTVAILAEFGIEATTESAKRTVTLA</sequence>
<protein>
    <submittedName>
        <fullName evidence="1">Uncharacterized protein</fullName>
    </submittedName>
</protein>
<name>A0ABT2H9U8_9MICO</name>
<evidence type="ECO:0000313" key="1">
    <source>
        <dbReference type="EMBL" id="MCS5736735.1"/>
    </source>
</evidence>
<dbReference type="Proteomes" id="UP001165586">
    <property type="component" value="Unassembled WGS sequence"/>
</dbReference>
<evidence type="ECO:0000313" key="2">
    <source>
        <dbReference type="Proteomes" id="UP001165586"/>
    </source>
</evidence>
<comment type="caution">
    <text evidence="1">The sequence shown here is derived from an EMBL/GenBank/DDBJ whole genome shotgun (WGS) entry which is preliminary data.</text>
</comment>
<organism evidence="1 2">
    <name type="scientific">Herbiconiux daphne</name>
    <dbReference type="NCBI Taxonomy" id="2970914"/>
    <lineage>
        <taxon>Bacteria</taxon>
        <taxon>Bacillati</taxon>
        <taxon>Actinomycetota</taxon>
        <taxon>Actinomycetes</taxon>
        <taxon>Micrococcales</taxon>
        <taxon>Microbacteriaceae</taxon>
        <taxon>Herbiconiux</taxon>
    </lineage>
</organism>
<keyword evidence="2" id="KW-1185">Reference proteome</keyword>
<dbReference type="RefSeq" id="WP_259542823.1">
    <property type="nucleotide sequence ID" value="NZ_JANLCJ010000144.1"/>
</dbReference>
<dbReference type="EMBL" id="JANLCJ010000144">
    <property type="protein sequence ID" value="MCS5736735.1"/>
    <property type="molecule type" value="Genomic_DNA"/>
</dbReference>
<gene>
    <name evidence="1" type="ORF">N1032_23675</name>
</gene>
<proteinExistence type="predicted"/>
<reference evidence="1" key="1">
    <citation type="submission" date="2022-08" db="EMBL/GenBank/DDBJ databases">
        <authorList>
            <person name="Deng Y."/>
            <person name="Han X.-F."/>
            <person name="Zhang Y.-Q."/>
        </authorList>
    </citation>
    <scope>NUCLEOTIDE SEQUENCE</scope>
    <source>
        <strain evidence="1">CPCC 203386</strain>
    </source>
</reference>